<dbReference type="AlphaFoldDB" id="A0A507F8V0"/>
<dbReference type="PANTHER" id="PTHR13507:SF0">
    <property type="entry name" value="PRKR-INTERACTING PROTEIN 1"/>
    <property type="match status" value="1"/>
</dbReference>
<dbReference type="GO" id="GO:0003725">
    <property type="term" value="F:double-stranded RNA binding"/>
    <property type="evidence" value="ECO:0007669"/>
    <property type="project" value="InterPro"/>
</dbReference>
<reference evidence="2 3" key="1">
    <citation type="journal article" date="2019" name="Sci. Rep.">
        <title>Comparative genomics of chytrid fungi reveal insights into the obligate biotrophic and pathogenic lifestyle of Synchytrium endobioticum.</title>
        <authorList>
            <person name="van de Vossenberg B.T.L.H."/>
            <person name="Warris S."/>
            <person name="Nguyen H.D.T."/>
            <person name="van Gent-Pelzer M.P.E."/>
            <person name="Joly D.L."/>
            <person name="van de Geest H.C."/>
            <person name="Bonants P.J.M."/>
            <person name="Smith D.S."/>
            <person name="Levesque C.A."/>
            <person name="van der Lee T.A.J."/>
        </authorList>
    </citation>
    <scope>NUCLEOTIDE SEQUENCE [LARGE SCALE GENOMIC DNA]</scope>
    <source>
        <strain evidence="2 3">CBS 675.73</strain>
    </source>
</reference>
<dbReference type="OrthoDB" id="10067079at2759"/>
<feature type="compositionally biased region" description="Basic residues" evidence="1">
    <location>
        <begin position="121"/>
        <end position="138"/>
    </location>
</feature>
<accession>A0A507F8V0</accession>
<name>A0A507F8V0_9FUNG</name>
<evidence type="ECO:0000313" key="3">
    <source>
        <dbReference type="Proteomes" id="UP000320333"/>
    </source>
</evidence>
<evidence type="ECO:0000256" key="1">
    <source>
        <dbReference type="SAM" id="MobiDB-lite"/>
    </source>
</evidence>
<dbReference type="GO" id="GO:0004860">
    <property type="term" value="F:protein kinase inhibitor activity"/>
    <property type="evidence" value="ECO:0007669"/>
    <property type="project" value="TreeGrafter"/>
</dbReference>
<gene>
    <name evidence="2" type="ORF">CcCBS67573_g05946</name>
</gene>
<dbReference type="PANTHER" id="PTHR13507">
    <property type="entry name" value="PRKR-INTERACTING PROTEIN 1"/>
    <property type="match status" value="1"/>
</dbReference>
<feature type="compositionally biased region" description="Acidic residues" evidence="1">
    <location>
        <begin position="156"/>
        <end position="169"/>
    </location>
</feature>
<sequence>MSDNSDNEGKGPSKRVRLTNALDIAKMKVDRLMERVDKPIILPESRRNKEAKVRAPTDFVRNVQGSSAGAGSGEFHVYRNLRRKEFARLKAMDMKDKMEKDKFEYEQRIEAARLAEEQKTAKRRQKRRKRNVKGKKGAGKNADAESGSESEKDEKDEGNEKEDSNDVDDSTQQSEGIEKEGTADEDK</sequence>
<dbReference type="GO" id="GO:0005730">
    <property type="term" value="C:nucleolus"/>
    <property type="evidence" value="ECO:0007669"/>
    <property type="project" value="TreeGrafter"/>
</dbReference>
<dbReference type="InterPro" id="IPR009548">
    <property type="entry name" value="Prkrip1"/>
</dbReference>
<proteinExistence type="predicted"/>
<organism evidence="2 3">
    <name type="scientific">Chytriomyces confervae</name>
    <dbReference type="NCBI Taxonomy" id="246404"/>
    <lineage>
        <taxon>Eukaryota</taxon>
        <taxon>Fungi</taxon>
        <taxon>Fungi incertae sedis</taxon>
        <taxon>Chytridiomycota</taxon>
        <taxon>Chytridiomycota incertae sedis</taxon>
        <taxon>Chytridiomycetes</taxon>
        <taxon>Chytridiales</taxon>
        <taxon>Chytriomycetaceae</taxon>
        <taxon>Chytriomyces</taxon>
    </lineage>
</organism>
<feature type="region of interest" description="Disordered" evidence="1">
    <location>
        <begin position="116"/>
        <end position="187"/>
    </location>
</feature>
<feature type="compositionally biased region" description="Basic and acidic residues" evidence="1">
    <location>
        <begin position="176"/>
        <end position="187"/>
    </location>
</feature>
<dbReference type="STRING" id="246404.A0A507F8V0"/>
<keyword evidence="3" id="KW-1185">Reference proteome</keyword>
<evidence type="ECO:0000313" key="2">
    <source>
        <dbReference type="EMBL" id="TPX72037.1"/>
    </source>
</evidence>
<evidence type="ECO:0008006" key="4">
    <source>
        <dbReference type="Google" id="ProtNLM"/>
    </source>
</evidence>
<comment type="caution">
    <text evidence="2">The sequence shown here is derived from an EMBL/GenBank/DDBJ whole genome shotgun (WGS) entry which is preliminary data.</text>
</comment>
<dbReference type="Proteomes" id="UP000320333">
    <property type="component" value="Unassembled WGS sequence"/>
</dbReference>
<dbReference type="GO" id="GO:0019901">
    <property type="term" value="F:protein kinase binding"/>
    <property type="evidence" value="ECO:0007669"/>
    <property type="project" value="TreeGrafter"/>
</dbReference>
<dbReference type="Pfam" id="PF06658">
    <property type="entry name" value="DUF1168"/>
    <property type="match status" value="1"/>
</dbReference>
<dbReference type="EMBL" id="QEAP01000233">
    <property type="protein sequence ID" value="TPX72037.1"/>
    <property type="molecule type" value="Genomic_DNA"/>
</dbReference>
<protein>
    <recommendedName>
        <fullName evidence="4">DUF1168 domain-containing protein</fullName>
    </recommendedName>
</protein>